<keyword evidence="3" id="KW-0378">Hydrolase</keyword>
<comment type="subcellular location">
    <subcellularLocation>
        <location evidence="1">Cytoplasm</location>
    </subcellularLocation>
</comment>
<sequence length="96" mass="10523">SILFSFGARGAAAGRTAGTFLPTAAFETGIPEQLGIDRNFVEAKNMREISKADLKYNNATPDIKVDPETYELTVDGKKVTSEAATELPMTQRYFLF</sequence>
<name>A0A7X3KX88_9GAMM</name>
<dbReference type="Gene3D" id="3.20.20.140">
    <property type="entry name" value="Metal-dependent hydrolases"/>
    <property type="match status" value="1"/>
</dbReference>
<comment type="caution">
    <text evidence="3">The sequence shown here is derived from an EMBL/GenBank/DDBJ whole genome shotgun (WGS) entry which is preliminary data.</text>
</comment>
<dbReference type="PANTHER" id="PTHR43440:SF1">
    <property type="entry name" value="UREASE"/>
    <property type="match status" value="1"/>
</dbReference>
<dbReference type="PANTHER" id="PTHR43440">
    <property type="entry name" value="UREASE"/>
    <property type="match status" value="1"/>
</dbReference>
<dbReference type="InterPro" id="IPR017951">
    <property type="entry name" value="Urease_asu_c"/>
</dbReference>
<comment type="caution">
    <text evidence="1">Lacks conserved residue(s) required for the propagation of feature annotation.</text>
</comment>
<evidence type="ECO:0000259" key="2">
    <source>
        <dbReference type="PROSITE" id="PS51368"/>
    </source>
</evidence>
<evidence type="ECO:0000313" key="4">
    <source>
        <dbReference type="Proteomes" id="UP000461288"/>
    </source>
</evidence>
<dbReference type="GO" id="GO:0005737">
    <property type="term" value="C:cytoplasm"/>
    <property type="evidence" value="ECO:0007669"/>
    <property type="project" value="UniProtKB-SubCell"/>
</dbReference>
<keyword evidence="1" id="KW-0963">Cytoplasm</keyword>
<feature type="non-terminal residue" evidence="3">
    <location>
        <position position="1"/>
    </location>
</feature>
<accession>A0A7X3KX88</accession>
<dbReference type="GO" id="GO:0016151">
    <property type="term" value="F:nickel cation binding"/>
    <property type="evidence" value="ECO:0007669"/>
    <property type="project" value="InterPro"/>
</dbReference>
<reference evidence="3 4" key="1">
    <citation type="submission" date="2019-12" db="EMBL/GenBank/DDBJ databases">
        <title>Draft genome sequence of Pseudomonas otitidis recovered from a chicken carcass.</title>
        <authorList>
            <person name="Vieira T.R."/>
            <person name="Oliviera E.F.C."/>
            <person name="Silva N.M.V."/>
            <person name="Sambrano G.E."/>
            <person name="Cibulski S.P."/>
            <person name="Cardoso M.R.I."/>
        </authorList>
    </citation>
    <scope>NUCLEOTIDE SEQUENCE [LARGE SCALE GENOMIC DNA]</scope>
    <source>
        <strain evidence="3 4">25_K</strain>
    </source>
</reference>
<dbReference type="InterPro" id="IPR050112">
    <property type="entry name" value="Urease_alpha_subunit"/>
</dbReference>
<organism evidence="3 4">
    <name type="scientific">Metapseudomonas otitidis</name>
    <dbReference type="NCBI Taxonomy" id="319939"/>
    <lineage>
        <taxon>Bacteria</taxon>
        <taxon>Pseudomonadati</taxon>
        <taxon>Pseudomonadota</taxon>
        <taxon>Gammaproteobacteria</taxon>
        <taxon>Pseudomonadales</taxon>
        <taxon>Pseudomonadaceae</taxon>
        <taxon>Metapseudomonas</taxon>
    </lineage>
</organism>
<evidence type="ECO:0000256" key="1">
    <source>
        <dbReference type="PROSITE-ProRule" id="PRU00700"/>
    </source>
</evidence>
<gene>
    <name evidence="3" type="primary">ureC</name>
    <name evidence="3" type="ORF">GO594_31345</name>
</gene>
<evidence type="ECO:0000313" key="3">
    <source>
        <dbReference type="EMBL" id="MWK60471.1"/>
    </source>
</evidence>
<dbReference type="AlphaFoldDB" id="A0A7X3KX88"/>
<dbReference type="EC" id="3.5.1.5" evidence="3"/>
<dbReference type="InterPro" id="IPR032466">
    <property type="entry name" value="Metal_Hydrolase"/>
</dbReference>
<feature type="domain" description="Urease" evidence="2">
    <location>
        <begin position="1"/>
        <end position="96"/>
    </location>
</feature>
<protein>
    <submittedName>
        <fullName evidence="3">Urease subunit alpha</fullName>
        <ecNumber evidence="3">3.5.1.5</ecNumber>
    </submittedName>
</protein>
<dbReference type="PROSITE" id="PS51368">
    <property type="entry name" value="UREASE_3"/>
    <property type="match status" value="1"/>
</dbReference>
<dbReference type="EMBL" id="WTFN01000486">
    <property type="protein sequence ID" value="MWK60471.1"/>
    <property type="molecule type" value="Genomic_DNA"/>
</dbReference>
<dbReference type="SUPFAM" id="SSF51556">
    <property type="entry name" value="Metallo-dependent hydrolases"/>
    <property type="match status" value="1"/>
</dbReference>
<dbReference type="GO" id="GO:0009039">
    <property type="term" value="F:urease activity"/>
    <property type="evidence" value="ECO:0007669"/>
    <property type="project" value="UniProtKB-EC"/>
</dbReference>
<proteinExistence type="predicted"/>
<dbReference type="Proteomes" id="UP000461288">
    <property type="component" value="Unassembled WGS sequence"/>
</dbReference>